<dbReference type="PATRIC" id="fig|1232683.4.peg.1336"/>
<reference evidence="7 8" key="1">
    <citation type="submission" date="2014-04" db="EMBL/GenBank/DDBJ databases">
        <title>Marinobacterium kochiensis sp. nov., isolated from sediment sample collected from Kochi backwaters in Kerala, India.</title>
        <authorList>
            <person name="Singh A."/>
            <person name="Pinnaka A.K."/>
        </authorList>
    </citation>
    <scope>NUCLEOTIDE SEQUENCE [LARGE SCALE GENOMIC DNA]</scope>
    <source>
        <strain evidence="7 8">AK27</strain>
    </source>
</reference>
<evidence type="ECO:0000256" key="5">
    <source>
        <dbReference type="ARBA" id="ARBA00023136"/>
    </source>
</evidence>
<feature type="transmembrane region" description="Helical" evidence="6">
    <location>
        <begin position="204"/>
        <end position="226"/>
    </location>
</feature>
<keyword evidence="2" id="KW-1003">Cell membrane</keyword>
<organism evidence="7 8">
    <name type="scientific">Marinobacterium lacunae</name>
    <dbReference type="NCBI Taxonomy" id="1232683"/>
    <lineage>
        <taxon>Bacteria</taxon>
        <taxon>Pseudomonadati</taxon>
        <taxon>Pseudomonadota</taxon>
        <taxon>Gammaproteobacteria</taxon>
        <taxon>Oceanospirillales</taxon>
        <taxon>Oceanospirillaceae</taxon>
        <taxon>Marinobacterium</taxon>
    </lineage>
</organism>
<feature type="transmembrane region" description="Helical" evidence="6">
    <location>
        <begin position="54"/>
        <end position="72"/>
    </location>
</feature>
<dbReference type="InterPro" id="IPR001851">
    <property type="entry name" value="ABC_transp_permease"/>
</dbReference>
<dbReference type="RefSeq" id="WP_051692607.1">
    <property type="nucleotide sequence ID" value="NZ_JMQN01000016.1"/>
</dbReference>
<evidence type="ECO:0000256" key="4">
    <source>
        <dbReference type="ARBA" id="ARBA00022989"/>
    </source>
</evidence>
<dbReference type="PANTHER" id="PTHR30482:SF18">
    <property type="entry name" value="BRANCHED AMINO ACID TRANSPORT SYSTEM PERMEASE"/>
    <property type="match status" value="1"/>
</dbReference>
<evidence type="ECO:0000313" key="7">
    <source>
        <dbReference type="EMBL" id="KEA64452.1"/>
    </source>
</evidence>
<dbReference type="CDD" id="cd06581">
    <property type="entry name" value="TM_PBP1_LivM_like"/>
    <property type="match status" value="1"/>
</dbReference>
<proteinExistence type="predicted"/>
<evidence type="ECO:0000256" key="1">
    <source>
        <dbReference type="ARBA" id="ARBA00004429"/>
    </source>
</evidence>
<feature type="transmembrane region" description="Helical" evidence="6">
    <location>
        <begin position="26"/>
        <end position="47"/>
    </location>
</feature>
<evidence type="ECO:0000256" key="3">
    <source>
        <dbReference type="ARBA" id="ARBA00022692"/>
    </source>
</evidence>
<protein>
    <submittedName>
        <fullName evidence="7">Branched-chain amino acid transport system permease protein LivM</fullName>
    </submittedName>
</protein>
<comment type="caution">
    <text evidence="7">The sequence shown here is derived from an EMBL/GenBank/DDBJ whole genome shotgun (WGS) entry which is preliminary data.</text>
</comment>
<feature type="transmembrane region" description="Helical" evidence="6">
    <location>
        <begin position="279"/>
        <end position="298"/>
    </location>
</feature>
<feature type="transmembrane region" description="Helical" evidence="6">
    <location>
        <begin position="78"/>
        <end position="96"/>
    </location>
</feature>
<accession>A0A081G0Z7</accession>
<dbReference type="GO" id="GO:0015658">
    <property type="term" value="F:branched-chain amino acid transmembrane transporter activity"/>
    <property type="evidence" value="ECO:0007669"/>
    <property type="project" value="InterPro"/>
</dbReference>
<evidence type="ECO:0000313" key="8">
    <source>
        <dbReference type="Proteomes" id="UP000028252"/>
    </source>
</evidence>
<gene>
    <name evidence="7" type="ORF">ADIMK_1356</name>
</gene>
<dbReference type="AlphaFoldDB" id="A0A081G0Z7"/>
<comment type="subcellular location">
    <subcellularLocation>
        <location evidence="1">Cell inner membrane</location>
        <topology evidence="1">Multi-pass membrane protein</topology>
    </subcellularLocation>
</comment>
<dbReference type="PANTHER" id="PTHR30482">
    <property type="entry name" value="HIGH-AFFINITY BRANCHED-CHAIN AMINO ACID TRANSPORT SYSTEM PERMEASE"/>
    <property type="match status" value="1"/>
</dbReference>
<sequence length="319" mass="33712">MNRAIAPVAVVLGLVGIYLSGNDYLINLGVVCAIYTIPAIGLGLLFGRCRQISLGHAAFVAIGAYVAAITSNEYGIDPWFSVLLATLTGGLCAWAVGKLMFRLSGHHLAMATLALGMIVHTVLVEWRSVTGGPDGTALINPLVLGSVDLMSDRAFFLLGWGVACLLLLASDNLIRSPFGLGLRVVGESESVASSIGIKPNALKVAAMTISGGLAGLSGALYAYWLGYISPDPFNVAFSLKLLLIVALGGYSGSWRLLVGVFFVVVISEVLKAFGRWDTIIFGLLLIAAMLYPQGWLGGMFDQFRQSRQATAGDKRGELN</sequence>
<dbReference type="GO" id="GO:0005886">
    <property type="term" value="C:plasma membrane"/>
    <property type="evidence" value="ECO:0007669"/>
    <property type="project" value="UniProtKB-SubCell"/>
</dbReference>
<evidence type="ECO:0000256" key="6">
    <source>
        <dbReference type="SAM" id="Phobius"/>
    </source>
</evidence>
<name>A0A081G0Z7_9GAMM</name>
<keyword evidence="4 6" id="KW-1133">Transmembrane helix</keyword>
<dbReference type="InterPro" id="IPR043428">
    <property type="entry name" value="LivM-like"/>
</dbReference>
<keyword evidence="3 6" id="KW-0812">Transmembrane</keyword>
<dbReference type="Proteomes" id="UP000028252">
    <property type="component" value="Unassembled WGS sequence"/>
</dbReference>
<dbReference type="EMBL" id="JMQN01000016">
    <property type="protein sequence ID" value="KEA64452.1"/>
    <property type="molecule type" value="Genomic_DNA"/>
</dbReference>
<dbReference type="eggNOG" id="COG4177">
    <property type="taxonomic scope" value="Bacteria"/>
</dbReference>
<evidence type="ECO:0000256" key="2">
    <source>
        <dbReference type="ARBA" id="ARBA00022475"/>
    </source>
</evidence>
<feature type="transmembrane region" description="Helical" evidence="6">
    <location>
        <begin position="154"/>
        <end position="174"/>
    </location>
</feature>
<keyword evidence="8" id="KW-1185">Reference proteome</keyword>
<dbReference type="STRING" id="1232683.ADIMK_1356"/>
<dbReference type="Pfam" id="PF02653">
    <property type="entry name" value="BPD_transp_2"/>
    <property type="match status" value="1"/>
</dbReference>
<keyword evidence="5 6" id="KW-0472">Membrane</keyword>
<dbReference type="OrthoDB" id="9814461at2"/>